<feature type="transmembrane region" description="Helical" evidence="1">
    <location>
        <begin position="16"/>
        <end position="35"/>
    </location>
</feature>
<evidence type="ECO:0000256" key="1">
    <source>
        <dbReference type="SAM" id="Phobius"/>
    </source>
</evidence>
<keyword evidence="1" id="KW-0472">Membrane</keyword>
<gene>
    <name evidence="2" type="ORF">A3A01_02120</name>
</gene>
<evidence type="ECO:0008006" key="4">
    <source>
        <dbReference type="Google" id="ProtNLM"/>
    </source>
</evidence>
<evidence type="ECO:0000313" key="2">
    <source>
        <dbReference type="EMBL" id="OGI86338.1"/>
    </source>
</evidence>
<proteinExistence type="predicted"/>
<name>A0A1F6WWU4_9BACT</name>
<protein>
    <recommendedName>
        <fullName evidence="4">TVP38/TMEM64 family membrane protein</fullName>
    </recommendedName>
</protein>
<feature type="transmembrane region" description="Helical" evidence="1">
    <location>
        <begin position="79"/>
        <end position="101"/>
    </location>
</feature>
<keyword evidence="1" id="KW-0812">Transmembrane</keyword>
<keyword evidence="1" id="KW-1133">Transmembrane helix</keyword>
<dbReference type="Proteomes" id="UP000179352">
    <property type="component" value="Unassembled WGS sequence"/>
</dbReference>
<accession>A0A1F6WWU4</accession>
<sequence>MNQLIENYKNWKLKNTFFLLVSVVFLFYFVDTPLAKNIIDSVKDLGYPGIFLTGVFFVSTFTVVPASIVLFYLAKEFNIFEVVLLAGLGSMVGDYIIFRFLKDKIFEELKPIFLQLGGSHVSKLFSTPYFAWFAPALGAIIIASPLPDEIGIGLLGVTKLKNWQFMILSFVLNSFGIFVIITLVDLL</sequence>
<feature type="transmembrane region" description="Helical" evidence="1">
    <location>
        <begin position="47"/>
        <end position="73"/>
    </location>
</feature>
<feature type="transmembrane region" description="Helical" evidence="1">
    <location>
        <begin position="163"/>
        <end position="184"/>
    </location>
</feature>
<organism evidence="2 3">
    <name type="scientific">Candidatus Nomurabacteria bacterium RIFCSPLOWO2_01_FULL_39_17</name>
    <dbReference type="NCBI Taxonomy" id="1801770"/>
    <lineage>
        <taxon>Bacteria</taxon>
        <taxon>Candidatus Nomuraibacteriota</taxon>
    </lineage>
</organism>
<comment type="caution">
    <text evidence="2">The sequence shown here is derived from an EMBL/GenBank/DDBJ whole genome shotgun (WGS) entry which is preliminary data.</text>
</comment>
<reference evidence="2 3" key="1">
    <citation type="journal article" date="2016" name="Nat. Commun.">
        <title>Thousands of microbial genomes shed light on interconnected biogeochemical processes in an aquifer system.</title>
        <authorList>
            <person name="Anantharaman K."/>
            <person name="Brown C.T."/>
            <person name="Hug L.A."/>
            <person name="Sharon I."/>
            <person name="Castelle C.J."/>
            <person name="Probst A.J."/>
            <person name="Thomas B.C."/>
            <person name="Singh A."/>
            <person name="Wilkins M.J."/>
            <person name="Karaoz U."/>
            <person name="Brodie E.L."/>
            <person name="Williams K.H."/>
            <person name="Hubbard S.S."/>
            <person name="Banfield J.F."/>
        </authorList>
    </citation>
    <scope>NUCLEOTIDE SEQUENCE [LARGE SCALE GENOMIC DNA]</scope>
</reference>
<dbReference type="AlphaFoldDB" id="A0A1F6WWU4"/>
<dbReference type="EMBL" id="MFUU01000004">
    <property type="protein sequence ID" value="OGI86338.1"/>
    <property type="molecule type" value="Genomic_DNA"/>
</dbReference>
<evidence type="ECO:0000313" key="3">
    <source>
        <dbReference type="Proteomes" id="UP000179352"/>
    </source>
</evidence>